<reference evidence="2 3" key="1">
    <citation type="submission" date="2020-08" db="EMBL/GenBank/DDBJ databases">
        <title>Draft genome sequence of Parasphingopyxis sp. GrpM-11.</title>
        <authorList>
            <person name="Oh J."/>
            <person name="Roh D.-H."/>
        </authorList>
    </citation>
    <scope>NUCLEOTIDE SEQUENCE [LARGE SCALE GENOMIC DNA]</scope>
    <source>
        <strain evidence="2 3">GrpM-11</strain>
    </source>
</reference>
<evidence type="ECO:0000313" key="2">
    <source>
        <dbReference type="EMBL" id="MBC2778513.1"/>
    </source>
</evidence>
<keyword evidence="3" id="KW-1185">Reference proteome</keyword>
<dbReference type="Proteomes" id="UP000564378">
    <property type="component" value="Unassembled WGS sequence"/>
</dbReference>
<name>A0A842I1D4_9SPHN</name>
<dbReference type="RefSeq" id="WP_185801764.1">
    <property type="nucleotide sequence ID" value="NZ_JACJVJ010000002.1"/>
</dbReference>
<protein>
    <submittedName>
        <fullName evidence="2">DUF3137 domain-containing protein</fullName>
    </submittedName>
</protein>
<feature type="transmembrane region" description="Helical" evidence="1">
    <location>
        <begin position="68"/>
        <end position="92"/>
    </location>
</feature>
<evidence type="ECO:0000256" key="1">
    <source>
        <dbReference type="SAM" id="Phobius"/>
    </source>
</evidence>
<keyword evidence="1" id="KW-0812">Transmembrane</keyword>
<dbReference type="AlphaFoldDB" id="A0A842I1D4"/>
<sequence length="331" mass="36665">MPAALDVDTIMANGLGHWLEERRGDRVWIRRKYRAVTAGSILAAILLFAATVYLGVHPETIGQTELPGFMAMIGLFGSGFLAVGGLIAGYMIKSNAIAAIKREANGAIASAMGIHYSPTGKPGEMIDFARTFQILPGYANRTSEDFWSGYFGDAGFHIFETTLTSGTGRHTTVNFKGILMHLKTRHAYRGATVIRRSSRWQRWRNTPIVAGPLTLEPVAIADPEFSRNFMVYSTDPDIARAIVSPSHCHTLLALEKRFTSKWHGFLHGSGMNVLFYEQALVIAMRAKNLFESAGFSASQDRERIERTILQFRGVLDLLENIDRHDTKLSGD</sequence>
<dbReference type="Pfam" id="PF11335">
    <property type="entry name" value="DUF3137"/>
    <property type="match status" value="1"/>
</dbReference>
<feature type="transmembrane region" description="Helical" evidence="1">
    <location>
        <begin position="35"/>
        <end position="56"/>
    </location>
</feature>
<comment type="caution">
    <text evidence="2">The sequence shown here is derived from an EMBL/GenBank/DDBJ whole genome shotgun (WGS) entry which is preliminary data.</text>
</comment>
<dbReference type="InterPro" id="IPR021484">
    <property type="entry name" value="DUF3137"/>
</dbReference>
<keyword evidence="1" id="KW-0472">Membrane</keyword>
<dbReference type="EMBL" id="JACJVJ010000002">
    <property type="protein sequence ID" value="MBC2778513.1"/>
    <property type="molecule type" value="Genomic_DNA"/>
</dbReference>
<evidence type="ECO:0000313" key="3">
    <source>
        <dbReference type="Proteomes" id="UP000564378"/>
    </source>
</evidence>
<accession>A0A842I1D4</accession>
<keyword evidence="1" id="KW-1133">Transmembrane helix</keyword>
<proteinExistence type="predicted"/>
<gene>
    <name evidence="2" type="ORF">H6P80_12885</name>
</gene>
<organism evidence="2 3">
    <name type="scientific">Parasphingopyxis marina</name>
    <dbReference type="NCBI Taxonomy" id="2761622"/>
    <lineage>
        <taxon>Bacteria</taxon>
        <taxon>Pseudomonadati</taxon>
        <taxon>Pseudomonadota</taxon>
        <taxon>Alphaproteobacteria</taxon>
        <taxon>Sphingomonadales</taxon>
        <taxon>Sphingomonadaceae</taxon>
        <taxon>Parasphingopyxis</taxon>
    </lineage>
</organism>